<dbReference type="InParanoid" id="E6W5I0"/>
<reference evidence="2 3" key="1">
    <citation type="submission" date="2010-12" db="EMBL/GenBank/DDBJ databases">
        <title>Complete sequence of Desulfurispirillum indicum S5.</title>
        <authorList>
            <consortium name="US DOE Joint Genome Institute"/>
            <person name="Lucas S."/>
            <person name="Copeland A."/>
            <person name="Lapidus A."/>
            <person name="Cheng J.-F."/>
            <person name="Goodwin L."/>
            <person name="Pitluck S."/>
            <person name="Chertkov O."/>
            <person name="Held B."/>
            <person name="Detter J.C."/>
            <person name="Han C."/>
            <person name="Tapia R."/>
            <person name="Land M."/>
            <person name="Hauser L."/>
            <person name="Kyrpides N."/>
            <person name="Ivanova N."/>
            <person name="Mikhailova N."/>
            <person name="Haggblom M."/>
            <person name="Rauschenbach I."/>
            <person name="Bini E."/>
            <person name="Woyke T."/>
        </authorList>
    </citation>
    <scope>NUCLEOTIDE SEQUENCE [LARGE SCALE GENOMIC DNA]</scope>
    <source>
        <strain evidence="3">ATCC BAA-1389 / DSM 22839 / S5</strain>
    </source>
</reference>
<feature type="transmembrane region" description="Helical" evidence="1">
    <location>
        <begin position="52"/>
        <end position="70"/>
    </location>
</feature>
<keyword evidence="1" id="KW-0472">Membrane</keyword>
<dbReference type="KEGG" id="din:Selin_0153"/>
<evidence type="ECO:0000313" key="2">
    <source>
        <dbReference type="EMBL" id="ADU64911.1"/>
    </source>
</evidence>
<dbReference type="STRING" id="653733.Selin_0153"/>
<protein>
    <recommendedName>
        <fullName evidence="4">Lipopolysaccharide assembly protein A domain-containing protein</fullName>
    </recommendedName>
</protein>
<evidence type="ECO:0008006" key="4">
    <source>
        <dbReference type="Google" id="ProtNLM"/>
    </source>
</evidence>
<dbReference type="Proteomes" id="UP000002572">
    <property type="component" value="Chromosome"/>
</dbReference>
<dbReference type="HOGENOM" id="CLU_2435991_0_0_0"/>
<keyword evidence="3" id="KW-1185">Reference proteome</keyword>
<evidence type="ECO:0000313" key="3">
    <source>
        <dbReference type="Proteomes" id="UP000002572"/>
    </source>
</evidence>
<keyword evidence="1" id="KW-0812">Transmembrane</keyword>
<dbReference type="EMBL" id="CP002432">
    <property type="protein sequence ID" value="ADU64911.1"/>
    <property type="molecule type" value="Genomic_DNA"/>
</dbReference>
<accession>E6W5I0</accession>
<name>E6W5I0_DESIS</name>
<feature type="transmembrane region" description="Helical" evidence="1">
    <location>
        <begin position="14"/>
        <end position="32"/>
    </location>
</feature>
<organism evidence="2 3">
    <name type="scientific">Desulfurispirillum indicum (strain ATCC BAA-1389 / DSM 22839 / S5)</name>
    <dbReference type="NCBI Taxonomy" id="653733"/>
    <lineage>
        <taxon>Bacteria</taxon>
        <taxon>Pseudomonadati</taxon>
        <taxon>Chrysiogenota</taxon>
        <taxon>Chrysiogenia</taxon>
        <taxon>Chrysiogenales</taxon>
        <taxon>Chrysiogenaceae</taxon>
        <taxon>Desulfurispirillum</taxon>
    </lineage>
</organism>
<keyword evidence="1" id="KW-1133">Transmembrane helix</keyword>
<proteinExistence type="predicted"/>
<gene>
    <name evidence="2" type="ordered locus">Selin_0153</name>
</gene>
<dbReference type="AlphaFoldDB" id="E6W5I0"/>
<evidence type="ECO:0000256" key="1">
    <source>
        <dbReference type="SAM" id="Phobius"/>
    </source>
</evidence>
<dbReference type="RefSeq" id="WP_013504800.1">
    <property type="nucleotide sequence ID" value="NC_014836.1"/>
</dbReference>
<sequence>MDGKFDLRKLDVKTLKRIGLGAAALLLVIVLFQNIHSVDTRLLFIKITMPHAVWAILFLGAGFIAGWLMGRARLRREEPQEFEDLEKEDD</sequence>